<proteinExistence type="predicted"/>
<reference evidence="1" key="1">
    <citation type="journal article" date="2016" name="Insect Biochem. Mol. Biol.">
        <title>Multifaceted biological insights from a draft genome sequence of the tobacco hornworm moth, Manduca sexta.</title>
        <authorList>
            <person name="Kanost M.R."/>
            <person name="Arrese E.L."/>
            <person name="Cao X."/>
            <person name="Chen Y.R."/>
            <person name="Chellapilla S."/>
            <person name="Goldsmith M.R."/>
            <person name="Grosse-Wilde E."/>
            <person name="Heckel D.G."/>
            <person name="Herndon N."/>
            <person name="Jiang H."/>
            <person name="Papanicolaou A."/>
            <person name="Qu J."/>
            <person name="Soulages J.L."/>
            <person name="Vogel H."/>
            <person name="Walters J."/>
            <person name="Waterhouse R.M."/>
            <person name="Ahn S.J."/>
            <person name="Almeida F.C."/>
            <person name="An C."/>
            <person name="Aqrawi P."/>
            <person name="Bretschneider A."/>
            <person name="Bryant W.B."/>
            <person name="Bucks S."/>
            <person name="Chao H."/>
            <person name="Chevignon G."/>
            <person name="Christen J.M."/>
            <person name="Clarke D.F."/>
            <person name="Dittmer N.T."/>
            <person name="Ferguson L.C.F."/>
            <person name="Garavelou S."/>
            <person name="Gordon K.H.J."/>
            <person name="Gunaratna R.T."/>
            <person name="Han Y."/>
            <person name="Hauser F."/>
            <person name="He Y."/>
            <person name="Heidel-Fischer H."/>
            <person name="Hirsh A."/>
            <person name="Hu Y."/>
            <person name="Jiang H."/>
            <person name="Kalra D."/>
            <person name="Klinner C."/>
            <person name="Konig C."/>
            <person name="Kovar C."/>
            <person name="Kroll A.R."/>
            <person name="Kuwar S.S."/>
            <person name="Lee S.L."/>
            <person name="Lehman R."/>
            <person name="Li K."/>
            <person name="Li Z."/>
            <person name="Liang H."/>
            <person name="Lovelace S."/>
            <person name="Lu Z."/>
            <person name="Mansfield J.H."/>
            <person name="McCulloch K.J."/>
            <person name="Mathew T."/>
            <person name="Morton B."/>
            <person name="Muzny D.M."/>
            <person name="Neunemann D."/>
            <person name="Ongeri F."/>
            <person name="Pauchet Y."/>
            <person name="Pu L.L."/>
            <person name="Pyrousis I."/>
            <person name="Rao X.J."/>
            <person name="Redding A."/>
            <person name="Roesel C."/>
            <person name="Sanchez-Gracia A."/>
            <person name="Schaack S."/>
            <person name="Shukla A."/>
            <person name="Tetreau G."/>
            <person name="Wang Y."/>
            <person name="Xiong G.H."/>
            <person name="Traut W."/>
            <person name="Walsh T.K."/>
            <person name="Worley K.C."/>
            <person name="Wu D."/>
            <person name="Wu W."/>
            <person name="Wu Y.Q."/>
            <person name="Zhang X."/>
            <person name="Zou Z."/>
            <person name="Zucker H."/>
            <person name="Briscoe A.D."/>
            <person name="Burmester T."/>
            <person name="Clem R.J."/>
            <person name="Feyereisen R."/>
            <person name="Grimmelikhuijzen C.J.P."/>
            <person name="Hamodrakas S.J."/>
            <person name="Hansson B.S."/>
            <person name="Huguet E."/>
            <person name="Jermiin L.S."/>
            <person name="Lan Q."/>
            <person name="Lehman H.K."/>
            <person name="Lorenzen M."/>
            <person name="Merzendorfer H."/>
            <person name="Michalopoulos I."/>
            <person name="Morton D.B."/>
            <person name="Muthukrishnan S."/>
            <person name="Oakeshott J.G."/>
            <person name="Palmer W."/>
            <person name="Park Y."/>
            <person name="Passarelli A.L."/>
            <person name="Rozas J."/>
            <person name="Schwartz L.M."/>
            <person name="Smith W."/>
            <person name="Southgate A."/>
            <person name="Vilcinskas A."/>
            <person name="Vogt R."/>
            <person name="Wang P."/>
            <person name="Werren J."/>
            <person name="Yu X.Q."/>
            <person name="Zhou J.J."/>
            <person name="Brown S.J."/>
            <person name="Scherer S.E."/>
            <person name="Richards S."/>
            <person name="Blissard G.W."/>
        </authorList>
    </citation>
    <scope>NUCLEOTIDE SEQUENCE</scope>
</reference>
<sequence length="102" mass="11579">MSGHMKARPPQSEFYIAPFIIHRVCQENYCGPFNITSRVAQTELQNGVVNKFASSRDLTLAISARVSSRQTNLIWFFNNADHCTVGISLRARLIKLRVQINN</sequence>
<protein>
    <submittedName>
        <fullName evidence="1">Uncharacterized protein</fullName>
    </submittedName>
</protein>
<evidence type="ECO:0000313" key="2">
    <source>
        <dbReference type="Proteomes" id="UP000791440"/>
    </source>
</evidence>
<evidence type="ECO:0000313" key="1">
    <source>
        <dbReference type="EMBL" id="KAG6444000.1"/>
    </source>
</evidence>
<keyword evidence="2" id="KW-1185">Reference proteome</keyword>
<reference evidence="1" key="2">
    <citation type="submission" date="2020-12" db="EMBL/GenBank/DDBJ databases">
        <authorList>
            <person name="Kanost M."/>
        </authorList>
    </citation>
    <scope>NUCLEOTIDE SEQUENCE</scope>
</reference>
<name>A0A921YRH1_MANSE</name>
<dbReference type="AlphaFoldDB" id="A0A921YRH1"/>
<comment type="caution">
    <text evidence="1">The sequence shown here is derived from an EMBL/GenBank/DDBJ whole genome shotgun (WGS) entry which is preliminary data.</text>
</comment>
<gene>
    <name evidence="1" type="ORF">O3G_MSEX003138</name>
</gene>
<organism evidence="1 2">
    <name type="scientific">Manduca sexta</name>
    <name type="common">Tobacco hawkmoth</name>
    <name type="synonym">Tobacco hornworm</name>
    <dbReference type="NCBI Taxonomy" id="7130"/>
    <lineage>
        <taxon>Eukaryota</taxon>
        <taxon>Metazoa</taxon>
        <taxon>Ecdysozoa</taxon>
        <taxon>Arthropoda</taxon>
        <taxon>Hexapoda</taxon>
        <taxon>Insecta</taxon>
        <taxon>Pterygota</taxon>
        <taxon>Neoptera</taxon>
        <taxon>Endopterygota</taxon>
        <taxon>Lepidoptera</taxon>
        <taxon>Glossata</taxon>
        <taxon>Ditrysia</taxon>
        <taxon>Bombycoidea</taxon>
        <taxon>Sphingidae</taxon>
        <taxon>Sphinginae</taxon>
        <taxon>Sphingini</taxon>
        <taxon>Manduca</taxon>
    </lineage>
</organism>
<dbReference type="Proteomes" id="UP000791440">
    <property type="component" value="Unassembled WGS sequence"/>
</dbReference>
<accession>A0A921YRH1</accession>
<dbReference type="EMBL" id="JH668307">
    <property type="protein sequence ID" value="KAG6444000.1"/>
    <property type="molecule type" value="Genomic_DNA"/>
</dbReference>